<comment type="similarity">
    <text evidence="4">In the C-terminal section; belongs to the OMP decarboxylase family.</text>
</comment>
<dbReference type="EC" id="4.1.1.23" evidence="6"/>
<dbReference type="HAMAP" id="MF_01208">
    <property type="entry name" value="PyrE"/>
    <property type="match status" value="1"/>
</dbReference>
<reference evidence="17 18" key="1">
    <citation type="submission" date="2020-08" db="EMBL/GenBank/DDBJ databases">
        <title>Aphidius gifuensis genome sequencing and assembly.</title>
        <authorList>
            <person name="Du Z."/>
        </authorList>
    </citation>
    <scope>NUCLEOTIDE SEQUENCE [LARGE SCALE GENOMIC DNA]</scope>
    <source>
        <strain evidence="17">YNYX2018</strain>
        <tissue evidence="17">Adults</tissue>
    </source>
</reference>
<dbReference type="InterPro" id="IPR001754">
    <property type="entry name" value="OMPdeCOase_dom"/>
</dbReference>
<evidence type="ECO:0000256" key="9">
    <source>
        <dbReference type="ARBA" id="ARBA00022679"/>
    </source>
</evidence>
<dbReference type="InterPro" id="IPR014732">
    <property type="entry name" value="OMPdecase"/>
</dbReference>
<organism evidence="17 18">
    <name type="scientific">Aphidius gifuensis</name>
    <name type="common">Parasitoid wasp</name>
    <dbReference type="NCBI Taxonomy" id="684658"/>
    <lineage>
        <taxon>Eukaryota</taxon>
        <taxon>Metazoa</taxon>
        <taxon>Ecdysozoa</taxon>
        <taxon>Arthropoda</taxon>
        <taxon>Hexapoda</taxon>
        <taxon>Insecta</taxon>
        <taxon>Pterygota</taxon>
        <taxon>Neoptera</taxon>
        <taxon>Endopterygota</taxon>
        <taxon>Hymenoptera</taxon>
        <taxon>Apocrita</taxon>
        <taxon>Ichneumonoidea</taxon>
        <taxon>Braconidae</taxon>
        <taxon>Aphidiinae</taxon>
        <taxon>Aphidius</taxon>
    </lineage>
</organism>
<dbReference type="AlphaFoldDB" id="A0A835CQ67"/>
<evidence type="ECO:0000256" key="1">
    <source>
        <dbReference type="ARBA" id="ARBA00004861"/>
    </source>
</evidence>
<keyword evidence="11" id="KW-0665">Pyrimidine biosynthesis</keyword>
<name>A0A835CQ67_APHGI</name>
<dbReference type="FunFam" id="3.20.20.70:FF:000114">
    <property type="entry name" value="Decarboxylase,orotidine phosphate"/>
    <property type="match status" value="1"/>
</dbReference>
<dbReference type="CDD" id="cd06223">
    <property type="entry name" value="PRTases_typeI"/>
    <property type="match status" value="1"/>
</dbReference>
<feature type="active site" description="For OMPdecase activity" evidence="14">
    <location>
        <position position="304"/>
    </location>
</feature>
<feature type="active site" description="For OMPdecase activity" evidence="14">
    <location>
        <position position="306"/>
    </location>
</feature>
<dbReference type="SUPFAM" id="SSF53271">
    <property type="entry name" value="PRTase-like"/>
    <property type="match status" value="1"/>
</dbReference>
<dbReference type="GO" id="GO:0044205">
    <property type="term" value="P:'de novo' UMP biosynthetic process"/>
    <property type="evidence" value="ECO:0007669"/>
    <property type="project" value="UniProtKB-UniPathway"/>
</dbReference>
<evidence type="ECO:0000259" key="16">
    <source>
        <dbReference type="SMART" id="SM00934"/>
    </source>
</evidence>
<dbReference type="PANTHER" id="PTHR19278:SF9">
    <property type="entry name" value="URIDINE 5'-MONOPHOSPHATE SYNTHASE"/>
    <property type="match status" value="1"/>
</dbReference>
<proteinExistence type="inferred from homology"/>
<feature type="domain" description="Orotidine 5'-phosphate decarboxylase" evidence="16">
    <location>
        <begin position="245"/>
        <end position="458"/>
    </location>
</feature>
<dbReference type="FunFam" id="3.40.50.2020:FF:000025">
    <property type="entry name" value="Uridine monophosphate synthetase"/>
    <property type="match status" value="1"/>
</dbReference>
<feature type="binding site" evidence="15">
    <location>
        <position position="251"/>
    </location>
    <ligand>
        <name>substrate</name>
    </ligand>
</feature>
<dbReference type="NCBIfam" id="TIGR01740">
    <property type="entry name" value="pyrF"/>
    <property type="match status" value="1"/>
</dbReference>
<evidence type="ECO:0000256" key="11">
    <source>
        <dbReference type="ARBA" id="ARBA00022975"/>
    </source>
</evidence>
<comment type="pathway">
    <text evidence="1">Pyrimidine metabolism; UMP biosynthesis via de novo pathway; UMP from orotate: step 2/2.</text>
</comment>
<dbReference type="Pfam" id="PF00215">
    <property type="entry name" value="OMPdecase"/>
    <property type="match status" value="1"/>
</dbReference>
<gene>
    <name evidence="17" type="ORF">HCN44_008542</name>
</gene>
<comment type="similarity">
    <text evidence="3">In the N-terminal section; belongs to the purine/pyrimidine phosphoribosyltransferase family.</text>
</comment>
<dbReference type="InterPro" id="IPR004467">
    <property type="entry name" value="Or_phspho_trans_dom"/>
</dbReference>
<comment type="caution">
    <text evidence="17">The sequence shown here is derived from an EMBL/GenBank/DDBJ whole genome shotgun (WGS) entry which is preliminary data.</text>
</comment>
<dbReference type="InterPro" id="IPR011060">
    <property type="entry name" value="RibuloseP-bd_barrel"/>
</dbReference>
<dbReference type="Gene3D" id="3.20.20.70">
    <property type="entry name" value="Aldolase class I"/>
    <property type="match status" value="1"/>
</dbReference>
<feature type="binding site" evidence="15">
    <location>
        <position position="366"/>
    </location>
    <ligand>
        <name>substrate</name>
    </ligand>
</feature>
<feature type="binding site" evidence="15">
    <location>
        <position position="423"/>
    </location>
    <ligand>
        <name>substrate</name>
    </ligand>
</feature>
<evidence type="ECO:0000256" key="10">
    <source>
        <dbReference type="ARBA" id="ARBA00022793"/>
    </source>
</evidence>
<evidence type="ECO:0000256" key="5">
    <source>
        <dbReference type="ARBA" id="ARBA00011971"/>
    </source>
</evidence>
<dbReference type="GO" id="GO:0004588">
    <property type="term" value="F:orotate phosphoribosyltransferase activity"/>
    <property type="evidence" value="ECO:0007669"/>
    <property type="project" value="UniProtKB-EC"/>
</dbReference>
<evidence type="ECO:0000256" key="2">
    <source>
        <dbReference type="ARBA" id="ARBA00004889"/>
    </source>
</evidence>
<dbReference type="InterPro" id="IPR000836">
    <property type="entry name" value="PRTase_dom"/>
</dbReference>
<keyword evidence="9" id="KW-0808">Transferase</keyword>
<dbReference type="PANTHER" id="PTHR19278">
    <property type="entry name" value="OROTATE PHOSPHORIBOSYLTRANSFERASE"/>
    <property type="match status" value="1"/>
</dbReference>
<dbReference type="GO" id="GO:0006207">
    <property type="term" value="P:'de novo' pyrimidine nucleobase biosynthetic process"/>
    <property type="evidence" value="ECO:0007669"/>
    <property type="project" value="InterPro"/>
</dbReference>
<comment type="pathway">
    <text evidence="2">Pyrimidine metabolism; UMP biosynthesis via de novo pathway; UMP from orotate: step 1/2.</text>
</comment>
<dbReference type="CDD" id="cd04725">
    <property type="entry name" value="OMP_decarboxylase_like"/>
    <property type="match status" value="1"/>
</dbReference>
<dbReference type="SMART" id="SM00934">
    <property type="entry name" value="OMPdecase"/>
    <property type="match status" value="1"/>
</dbReference>
<sequence length="471" mass="52079">MKNELKELAVSLFDIDVVKFGSFKTKVGLETPIYIDFRVLIAHRKILKQISRALWKLSSDPDNVQQICGVPYAALSMADVIADDTEKPMIMRRKESKNHGTKKLLEGVYAAGDKCVIIEDVVTSGTSILEVVADLKNEGLEIIEALVIMDREQGGRDNLEKSGVNIKSLFTLTEMMEYLLSADKIDQSTYDKVIDYLKTNKASVKIQEEEKKNTRLTTDFLSRSKLAKNPLAKKIFEIMNEKETTLCLAADLTSADEIIKLAEIAGPHIAVLKIHVNIIDDFSQIFIKQLKSLSLKYKFLIMEDSKFGDIGNTVSHQYSKGVYKIAEWADLITVHPVAGPGIIDGLVAGLNDISEERGIFLVTEMSSKGALTTGSYIEQSLSMGDNSKLVVGHVCQSDLFKNPGMIQLTPGVKLSKDSDDLGQQYNTPESVVNCGADLAVVGRGITQATDKISAIIKYKDQLWSAYKNRLS</sequence>
<evidence type="ECO:0000256" key="7">
    <source>
        <dbReference type="ARBA" id="ARBA00015047"/>
    </source>
</evidence>
<feature type="binding site" evidence="15">
    <location>
        <position position="442"/>
    </location>
    <ligand>
        <name>substrate</name>
    </ligand>
</feature>
<evidence type="ECO:0000256" key="6">
    <source>
        <dbReference type="ARBA" id="ARBA00012321"/>
    </source>
</evidence>
<dbReference type="Gene3D" id="3.40.50.2020">
    <property type="match status" value="1"/>
</dbReference>
<dbReference type="InterPro" id="IPR029057">
    <property type="entry name" value="PRTase-like"/>
</dbReference>
<accession>A0A835CQ67</accession>
<dbReference type="InterPro" id="IPR018089">
    <property type="entry name" value="OMPdecase_AS"/>
</dbReference>
<evidence type="ECO:0000256" key="8">
    <source>
        <dbReference type="ARBA" id="ARBA00022676"/>
    </source>
</evidence>
<keyword evidence="13" id="KW-0511">Multifunctional enzyme</keyword>
<feature type="binding site" evidence="15">
    <location>
        <position position="273"/>
    </location>
    <ligand>
        <name>substrate</name>
    </ligand>
</feature>
<dbReference type="PROSITE" id="PS00156">
    <property type="entry name" value="OMPDECASE"/>
    <property type="match status" value="1"/>
</dbReference>
<keyword evidence="10" id="KW-0210">Decarboxylase</keyword>
<evidence type="ECO:0000256" key="3">
    <source>
        <dbReference type="ARBA" id="ARBA00006221"/>
    </source>
</evidence>
<dbReference type="SUPFAM" id="SSF51366">
    <property type="entry name" value="Ribulose-phoshate binding barrel"/>
    <property type="match status" value="1"/>
</dbReference>
<evidence type="ECO:0000256" key="4">
    <source>
        <dbReference type="ARBA" id="ARBA00009769"/>
    </source>
</evidence>
<evidence type="ECO:0000256" key="14">
    <source>
        <dbReference type="PIRSR" id="PIRSR614732-1"/>
    </source>
</evidence>
<dbReference type="EC" id="2.4.2.10" evidence="5"/>
<evidence type="ECO:0000256" key="13">
    <source>
        <dbReference type="ARBA" id="ARBA00023268"/>
    </source>
</evidence>
<protein>
    <recommendedName>
        <fullName evidence="7">Uridine 5'-monophosphate synthase</fullName>
        <ecNumber evidence="5">2.4.2.10</ecNumber>
        <ecNumber evidence="6">4.1.1.23</ecNumber>
    </recommendedName>
</protein>
<dbReference type="Proteomes" id="UP000639338">
    <property type="component" value="Unassembled WGS sequence"/>
</dbReference>
<feature type="active site" description="For OMPdecase activity" evidence="14">
    <location>
        <position position="309"/>
    </location>
</feature>
<evidence type="ECO:0000256" key="12">
    <source>
        <dbReference type="ARBA" id="ARBA00023239"/>
    </source>
</evidence>
<dbReference type="OrthoDB" id="10263753at2759"/>
<dbReference type="UniPathway" id="UPA00070">
    <property type="reaction ID" value="UER00119"/>
</dbReference>
<dbReference type="InterPro" id="IPR013785">
    <property type="entry name" value="Aldolase_TIM"/>
</dbReference>
<evidence type="ECO:0000313" key="18">
    <source>
        <dbReference type="Proteomes" id="UP000639338"/>
    </source>
</evidence>
<dbReference type="NCBIfam" id="TIGR00336">
    <property type="entry name" value="pyrE"/>
    <property type="match status" value="1"/>
</dbReference>
<keyword evidence="12" id="KW-0456">Lyase</keyword>
<evidence type="ECO:0000313" key="17">
    <source>
        <dbReference type="EMBL" id="KAF7989868.1"/>
    </source>
</evidence>
<keyword evidence="8" id="KW-0328">Glycosyltransferase</keyword>
<dbReference type="EMBL" id="JACMRX010000005">
    <property type="protein sequence ID" value="KAF7989868.1"/>
    <property type="molecule type" value="Genomic_DNA"/>
</dbReference>
<dbReference type="GO" id="GO:0004590">
    <property type="term" value="F:orotidine-5'-phosphate decarboxylase activity"/>
    <property type="evidence" value="ECO:0007669"/>
    <property type="project" value="UniProtKB-EC"/>
</dbReference>
<evidence type="ECO:0000256" key="15">
    <source>
        <dbReference type="PIRSR" id="PIRSR614732-2"/>
    </source>
</evidence>
<keyword evidence="18" id="KW-1185">Reference proteome</keyword>
<dbReference type="Pfam" id="PF00156">
    <property type="entry name" value="Pribosyltran"/>
    <property type="match status" value="1"/>
</dbReference>
<feature type="binding site" evidence="15">
    <location>
        <position position="443"/>
    </location>
    <ligand>
        <name>substrate</name>
    </ligand>
</feature>
<dbReference type="InterPro" id="IPR023031">
    <property type="entry name" value="OPRT"/>
</dbReference>